<dbReference type="EMBL" id="LT629750">
    <property type="protein sequence ID" value="SDT19505.1"/>
    <property type="molecule type" value="Genomic_DNA"/>
</dbReference>
<dbReference type="Pfam" id="PF01124">
    <property type="entry name" value="MAPEG"/>
    <property type="match status" value="1"/>
</dbReference>
<feature type="transmembrane region" description="Helical" evidence="5">
    <location>
        <begin position="105"/>
        <end position="128"/>
    </location>
</feature>
<evidence type="ECO:0000256" key="2">
    <source>
        <dbReference type="ARBA" id="ARBA00022692"/>
    </source>
</evidence>
<dbReference type="Proteomes" id="UP000243904">
    <property type="component" value="Chromosome I"/>
</dbReference>
<dbReference type="GO" id="GO:0004602">
    <property type="term" value="F:glutathione peroxidase activity"/>
    <property type="evidence" value="ECO:0007669"/>
    <property type="project" value="TreeGrafter"/>
</dbReference>
<comment type="subcellular location">
    <subcellularLocation>
        <location evidence="1">Endomembrane system</location>
        <topology evidence="1">Multi-pass membrane protein</topology>
    </subcellularLocation>
</comment>
<dbReference type="GO" id="GO:0006691">
    <property type="term" value="P:leukotriene metabolic process"/>
    <property type="evidence" value="ECO:0007669"/>
    <property type="project" value="UniProtKB-ARBA"/>
</dbReference>
<evidence type="ECO:0000256" key="4">
    <source>
        <dbReference type="ARBA" id="ARBA00023136"/>
    </source>
</evidence>
<dbReference type="PANTHER" id="PTHR10250:SF15">
    <property type="entry name" value="MICROSOMAL GLUTATHIONE S-TRANSFERASE-RELATED"/>
    <property type="match status" value="1"/>
</dbReference>
<evidence type="ECO:0000313" key="7">
    <source>
        <dbReference type="Proteomes" id="UP000243904"/>
    </source>
</evidence>
<dbReference type="InterPro" id="IPR050997">
    <property type="entry name" value="MAPEG"/>
</dbReference>
<evidence type="ECO:0000256" key="3">
    <source>
        <dbReference type="ARBA" id="ARBA00022989"/>
    </source>
</evidence>
<dbReference type="RefSeq" id="WP_146689031.1">
    <property type="nucleotide sequence ID" value="NZ_LT629750.1"/>
</dbReference>
<keyword evidence="6" id="KW-0808">Transferase</keyword>
<dbReference type="GO" id="GO:0012505">
    <property type="term" value="C:endomembrane system"/>
    <property type="evidence" value="ECO:0007669"/>
    <property type="project" value="UniProtKB-SubCell"/>
</dbReference>
<evidence type="ECO:0000313" key="6">
    <source>
        <dbReference type="EMBL" id="SDT19505.1"/>
    </source>
</evidence>
<organism evidence="6 7">
    <name type="scientific">Bradyrhizobium canariense</name>
    <dbReference type="NCBI Taxonomy" id="255045"/>
    <lineage>
        <taxon>Bacteria</taxon>
        <taxon>Pseudomonadati</taxon>
        <taxon>Pseudomonadota</taxon>
        <taxon>Alphaproteobacteria</taxon>
        <taxon>Hyphomicrobiales</taxon>
        <taxon>Nitrobacteraceae</taxon>
        <taxon>Bradyrhizobium</taxon>
    </lineage>
</organism>
<dbReference type="FunFam" id="1.20.120.550:FF:000003">
    <property type="entry name" value="Leukotriene C4 synthase"/>
    <property type="match status" value="1"/>
</dbReference>
<dbReference type="GO" id="GO:0004364">
    <property type="term" value="F:glutathione transferase activity"/>
    <property type="evidence" value="ECO:0007669"/>
    <property type="project" value="TreeGrafter"/>
</dbReference>
<evidence type="ECO:0000256" key="5">
    <source>
        <dbReference type="SAM" id="Phobius"/>
    </source>
</evidence>
<dbReference type="AlphaFoldDB" id="A0A1H1YDR8"/>
<protein>
    <submittedName>
        <fullName evidence="6">Glutathione S-transferase</fullName>
    </submittedName>
</protein>
<dbReference type="PANTHER" id="PTHR10250">
    <property type="entry name" value="MICROSOMAL GLUTATHIONE S-TRANSFERASE"/>
    <property type="match status" value="1"/>
</dbReference>
<dbReference type="InterPro" id="IPR023352">
    <property type="entry name" value="MAPEG-like_dom_sf"/>
</dbReference>
<feature type="transmembrane region" description="Helical" evidence="5">
    <location>
        <begin position="64"/>
        <end position="85"/>
    </location>
</feature>
<proteinExistence type="predicted"/>
<keyword evidence="4 5" id="KW-0472">Membrane</keyword>
<reference evidence="7" key="1">
    <citation type="submission" date="2016-10" db="EMBL/GenBank/DDBJ databases">
        <authorList>
            <person name="Varghese N."/>
            <person name="Submissions S."/>
        </authorList>
    </citation>
    <scope>NUCLEOTIDE SEQUENCE [LARGE SCALE GENOMIC DNA]</scope>
    <source>
        <strain evidence="7">GAS369</strain>
    </source>
</reference>
<keyword evidence="3 5" id="KW-1133">Transmembrane helix</keyword>
<name>A0A1H1YDR8_9BRAD</name>
<gene>
    <name evidence="6" type="ORF">SAMN05444158_4757</name>
</gene>
<dbReference type="Gene3D" id="1.20.120.550">
    <property type="entry name" value="Membrane associated eicosanoid/glutathione metabolism-like domain"/>
    <property type="match status" value="1"/>
</dbReference>
<sequence>MYDFTALVTCLSILLYLFTSIQVSRARMAYGVKLPAISGHPDFERVFRVQMNTLEWMPIFLPSLWLFAIYIGDASAAALGLVWIVGRILYMVGYMRAVEKRGPGFAIQALACIVLWLGSLGAIIWRLVHA</sequence>
<keyword evidence="7" id="KW-1185">Reference proteome</keyword>
<evidence type="ECO:0000256" key="1">
    <source>
        <dbReference type="ARBA" id="ARBA00004127"/>
    </source>
</evidence>
<dbReference type="InterPro" id="IPR001129">
    <property type="entry name" value="Membr-assoc_MAPEG"/>
</dbReference>
<keyword evidence="2 5" id="KW-0812">Transmembrane</keyword>
<accession>A0A1H1YDR8</accession>
<dbReference type="GO" id="GO:0016020">
    <property type="term" value="C:membrane"/>
    <property type="evidence" value="ECO:0007669"/>
    <property type="project" value="InterPro"/>
</dbReference>
<dbReference type="SUPFAM" id="SSF161084">
    <property type="entry name" value="MAPEG domain-like"/>
    <property type="match status" value="1"/>
</dbReference>